<feature type="domain" description="Pyrrolo-quinoline quinone repeat" evidence="4">
    <location>
        <begin position="26"/>
        <end position="325"/>
    </location>
</feature>
<dbReference type="SMART" id="SM00564">
    <property type="entry name" value="PQQ"/>
    <property type="match status" value="6"/>
</dbReference>
<dbReference type="InterPro" id="IPR030939">
    <property type="entry name" value="Acido_non_PQQ"/>
</dbReference>
<dbReference type="RefSeq" id="WP_229668609.1">
    <property type="nucleotide sequence ID" value="NZ_BMJB01000001.1"/>
</dbReference>
<dbReference type="InterPro" id="IPR018391">
    <property type="entry name" value="PQQ_b-propeller_rpt"/>
</dbReference>
<dbReference type="Pfam" id="PF01011">
    <property type="entry name" value="PQQ"/>
    <property type="match status" value="1"/>
</dbReference>
<keyword evidence="3" id="KW-0560">Oxidoreductase</keyword>
<sequence length="512" mass="55623">MLYASLALSAQTPEPDISLSPVANSWPTYNGDYSGRRYSSLAQINQSNVHSLQLAWAFQTHAATLKSTPLQIGSILYFTVPDIVWAVDAKTGQKIWDFRRPSEGDHLGQRGVAYYNGRIYFGTPDAHLICLDARNGNKLWDVEIADVKFGYYLSIAPLIVKGRIILGTSGDEADVPHFIEARDWETGKLVWKTFALPQPGDPAAKTWPNEKSMSRGGGAMWITGTYDPDLNLLYWGSGNPHPVLAGVGRAGANLYTSCILALNPDTGAIVWSFQASPHDTHDWDAVETPVLFDADFHGKPRKLIAQASRNGYFFVLDRKTGENLLSQPYVKINFSKGVDAKGSPIPDPATEPQPDGALVEGAADGATNWMSPSYDPQTKLFYVNAQEGYGYWYLALGPNGLPEDHQGGGSQSLISTSVLLALDYQTGKVRWQRESGIGLGTPGILTTAGHLLFTGDISGNLLALDPENGTVLWHTRGGGSLSNAPMTYQLNGRQYVLTGVDGVLYAWSLPSN</sequence>
<dbReference type="Gene3D" id="2.140.10.10">
    <property type="entry name" value="Quinoprotein alcohol dehydrogenase-like superfamily"/>
    <property type="match status" value="1"/>
</dbReference>
<protein>
    <submittedName>
        <fullName evidence="6">Quinoprotein ethanol dehydrogenase</fullName>
    </submittedName>
</protein>
<dbReference type="Pfam" id="PF13360">
    <property type="entry name" value="PQQ_2"/>
    <property type="match status" value="1"/>
</dbReference>
<evidence type="ECO:0000313" key="6">
    <source>
        <dbReference type="EMBL" id="GGA54927.1"/>
    </source>
</evidence>
<dbReference type="InterPro" id="IPR002372">
    <property type="entry name" value="PQQ_rpt_dom"/>
</dbReference>
<evidence type="ECO:0000256" key="2">
    <source>
        <dbReference type="ARBA" id="ARBA00008156"/>
    </source>
</evidence>
<dbReference type="EMBL" id="BMJB01000001">
    <property type="protein sequence ID" value="GGA54927.1"/>
    <property type="molecule type" value="Genomic_DNA"/>
</dbReference>
<feature type="domain" description="Pyrrolo-quinoline quinone repeat" evidence="5">
    <location>
        <begin position="417"/>
        <end position="506"/>
    </location>
</feature>
<evidence type="ECO:0000259" key="4">
    <source>
        <dbReference type="Pfam" id="PF01011"/>
    </source>
</evidence>
<dbReference type="GO" id="GO:0016491">
    <property type="term" value="F:oxidoreductase activity"/>
    <property type="evidence" value="ECO:0007669"/>
    <property type="project" value="UniProtKB-KW"/>
</dbReference>
<accession>A0A916RGJ2</accession>
<comment type="similarity">
    <text evidence="2">Belongs to the bacterial PQQ dehydrogenase family.</text>
</comment>
<name>A0A916RGJ2_9BACT</name>
<evidence type="ECO:0000256" key="3">
    <source>
        <dbReference type="ARBA" id="ARBA00023002"/>
    </source>
</evidence>
<reference evidence="6" key="1">
    <citation type="journal article" date="2014" name="Int. J. Syst. Evol. Microbiol.">
        <title>Complete genome sequence of Corynebacterium casei LMG S-19264T (=DSM 44701T), isolated from a smear-ripened cheese.</title>
        <authorList>
            <consortium name="US DOE Joint Genome Institute (JGI-PGF)"/>
            <person name="Walter F."/>
            <person name="Albersmeier A."/>
            <person name="Kalinowski J."/>
            <person name="Ruckert C."/>
        </authorList>
    </citation>
    <scope>NUCLEOTIDE SEQUENCE</scope>
    <source>
        <strain evidence="6">CGMCC 1.15447</strain>
    </source>
</reference>
<organism evidence="6 7">
    <name type="scientific">Edaphobacter acidisoli</name>
    <dbReference type="NCBI Taxonomy" id="2040573"/>
    <lineage>
        <taxon>Bacteria</taxon>
        <taxon>Pseudomonadati</taxon>
        <taxon>Acidobacteriota</taxon>
        <taxon>Terriglobia</taxon>
        <taxon>Terriglobales</taxon>
        <taxon>Acidobacteriaceae</taxon>
        <taxon>Edaphobacter</taxon>
    </lineage>
</organism>
<dbReference type="NCBIfam" id="TIGR04528">
    <property type="entry name" value="acido_non_PQQ"/>
    <property type="match status" value="1"/>
</dbReference>
<proteinExistence type="inferred from homology"/>
<comment type="cofactor">
    <cofactor evidence="1">
        <name>pyrroloquinoline quinone</name>
        <dbReference type="ChEBI" id="CHEBI:58442"/>
    </cofactor>
</comment>
<dbReference type="InterPro" id="IPR011047">
    <property type="entry name" value="Quinoprotein_ADH-like_sf"/>
</dbReference>
<evidence type="ECO:0000313" key="7">
    <source>
        <dbReference type="Proteomes" id="UP000648801"/>
    </source>
</evidence>
<dbReference type="Proteomes" id="UP000648801">
    <property type="component" value="Unassembled WGS sequence"/>
</dbReference>
<comment type="caution">
    <text evidence="6">The sequence shown here is derived from an EMBL/GenBank/DDBJ whole genome shotgun (WGS) entry which is preliminary data.</text>
</comment>
<evidence type="ECO:0000259" key="5">
    <source>
        <dbReference type="Pfam" id="PF13360"/>
    </source>
</evidence>
<dbReference type="PANTHER" id="PTHR32303">
    <property type="entry name" value="QUINOPROTEIN ALCOHOL DEHYDROGENASE (CYTOCHROME C)"/>
    <property type="match status" value="1"/>
</dbReference>
<keyword evidence="7" id="KW-1185">Reference proteome</keyword>
<reference evidence="6" key="2">
    <citation type="submission" date="2020-09" db="EMBL/GenBank/DDBJ databases">
        <authorList>
            <person name="Sun Q."/>
            <person name="Zhou Y."/>
        </authorList>
    </citation>
    <scope>NUCLEOTIDE SEQUENCE</scope>
    <source>
        <strain evidence="6">CGMCC 1.15447</strain>
    </source>
</reference>
<dbReference type="AlphaFoldDB" id="A0A916RGJ2"/>
<gene>
    <name evidence="6" type="primary">exaA</name>
    <name evidence="6" type="ORF">GCM10011507_02730</name>
</gene>
<dbReference type="SUPFAM" id="SSF50998">
    <property type="entry name" value="Quinoprotein alcohol dehydrogenase-like"/>
    <property type="match status" value="1"/>
</dbReference>
<evidence type="ECO:0000256" key="1">
    <source>
        <dbReference type="ARBA" id="ARBA00001931"/>
    </source>
</evidence>